<gene>
    <name evidence="2" type="ORF">SAMN05421812_12246</name>
</gene>
<name>A0A239PG96_9ACTN</name>
<dbReference type="OrthoDB" id="5288829at2"/>
<proteinExistence type="predicted"/>
<keyword evidence="1" id="KW-0472">Membrane</keyword>
<evidence type="ECO:0000313" key="2">
    <source>
        <dbReference type="EMBL" id="SNT65389.1"/>
    </source>
</evidence>
<feature type="transmembrane region" description="Helical" evidence="1">
    <location>
        <begin position="104"/>
        <end position="129"/>
    </location>
</feature>
<dbReference type="Proteomes" id="UP000198362">
    <property type="component" value="Unassembled WGS sequence"/>
</dbReference>
<dbReference type="AlphaFoldDB" id="A0A239PG96"/>
<keyword evidence="1" id="KW-0812">Transmembrane</keyword>
<accession>A0A239PG96</accession>
<dbReference type="RefSeq" id="WP_144022921.1">
    <property type="nucleotide sequence ID" value="NZ_FZPH01000022.1"/>
</dbReference>
<reference evidence="2 3" key="1">
    <citation type="submission" date="2017-06" db="EMBL/GenBank/DDBJ databases">
        <authorList>
            <person name="Kim H.J."/>
            <person name="Triplett B.A."/>
        </authorList>
    </citation>
    <scope>NUCLEOTIDE SEQUENCE [LARGE SCALE GENOMIC DNA]</scope>
    <source>
        <strain evidence="2 3">CGMCC 4.5593</strain>
    </source>
</reference>
<protein>
    <submittedName>
        <fullName evidence="2">Uncharacterized protein</fullName>
    </submittedName>
</protein>
<evidence type="ECO:0000313" key="3">
    <source>
        <dbReference type="Proteomes" id="UP000198362"/>
    </source>
</evidence>
<feature type="transmembrane region" description="Helical" evidence="1">
    <location>
        <begin position="74"/>
        <end position="92"/>
    </location>
</feature>
<sequence>MNRLSRALALVAVVEAAYAVVALTPPGLVEPLYGFRLDADGHWTLKLLGVSLAVQAAIAWLLRRQPHRGIAGALAAYQFGSATVDWMMWLALRDDGIFATTQAKVAIVAAIPSHYLLGSLLTVAIVTAGRPVTGDVRAL</sequence>
<evidence type="ECO:0000256" key="1">
    <source>
        <dbReference type="SAM" id="Phobius"/>
    </source>
</evidence>
<keyword evidence="1" id="KW-1133">Transmembrane helix</keyword>
<organism evidence="2 3">
    <name type="scientific">Asanoa hainanensis</name>
    <dbReference type="NCBI Taxonomy" id="560556"/>
    <lineage>
        <taxon>Bacteria</taxon>
        <taxon>Bacillati</taxon>
        <taxon>Actinomycetota</taxon>
        <taxon>Actinomycetes</taxon>
        <taxon>Micromonosporales</taxon>
        <taxon>Micromonosporaceae</taxon>
        <taxon>Asanoa</taxon>
    </lineage>
</organism>
<dbReference type="EMBL" id="FZPH01000022">
    <property type="protein sequence ID" value="SNT65389.1"/>
    <property type="molecule type" value="Genomic_DNA"/>
</dbReference>
<keyword evidence="3" id="KW-1185">Reference proteome</keyword>
<feature type="transmembrane region" description="Helical" evidence="1">
    <location>
        <begin position="43"/>
        <end position="62"/>
    </location>
</feature>